<keyword evidence="3" id="KW-1185">Reference proteome</keyword>
<gene>
    <name evidence="2" type="ORF">M501DRAFT_593989</name>
</gene>
<keyword evidence="1" id="KW-1133">Transmembrane helix</keyword>
<proteinExistence type="predicted"/>
<sequence length="426" mass="48237">MFHRHNDDLIWGWVSSPNSRGSINIIYSNLVTIYLCSWTSLCLNFPRPGEERGWRFLWYKFRWQLITIFFPEVVAVTAAEQWLSACQSVKTFATMGHKEWTVRHGFFADMGGIKVAPPDMPPFPVDSHQLAFLVKNGHLPMPRITTADICALNKADGLARILTLIQMAWFCLSCIGRGVGRIGLSPLELTTLALILCTLHNYFFWYFKPLDPQRLEILTMDIPIAQVRRIAGVEGSQLHSPLGFVNPPPDPKSLVTPFWFGVKLVFSPREKLDQGQIQALPNTGIRPPEGVSWGMMLYLLFFSMAYYALHATMGFMVGFPSTFEWYLWTVSNFADIGLITLYCLSIPVGTYYAPSIGKRWFRKQASSVLDLASMLPCWAKLLVHGPFVFAYVAARTIVLTVSFISLRALPAQLYQDVNWSGILPHI</sequence>
<keyword evidence="1" id="KW-0812">Transmembrane</keyword>
<dbReference type="EMBL" id="MU006120">
    <property type="protein sequence ID" value="KAF2834354.1"/>
    <property type="molecule type" value="Genomic_DNA"/>
</dbReference>
<keyword evidence="1" id="KW-0472">Membrane</keyword>
<feature type="transmembrane region" description="Helical" evidence="1">
    <location>
        <begin position="389"/>
        <end position="409"/>
    </location>
</feature>
<accession>A0A9P4S1D4</accession>
<dbReference type="Proteomes" id="UP000799429">
    <property type="component" value="Unassembled WGS sequence"/>
</dbReference>
<dbReference type="OrthoDB" id="9451547at2759"/>
<comment type="caution">
    <text evidence="2">The sequence shown here is derived from an EMBL/GenBank/DDBJ whole genome shotgun (WGS) entry which is preliminary data.</text>
</comment>
<feature type="transmembrane region" description="Helical" evidence="1">
    <location>
        <begin position="189"/>
        <end position="207"/>
    </location>
</feature>
<dbReference type="PANTHER" id="PTHR35043:SF8">
    <property type="entry name" value="DUF4220 DOMAIN-CONTAINING PROTEIN"/>
    <property type="match status" value="1"/>
</dbReference>
<organism evidence="2 3">
    <name type="scientific">Patellaria atrata CBS 101060</name>
    <dbReference type="NCBI Taxonomy" id="1346257"/>
    <lineage>
        <taxon>Eukaryota</taxon>
        <taxon>Fungi</taxon>
        <taxon>Dikarya</taxon>
        <taxon>Ascomycota</taxon>
        <taxon>Pezizomycotina</taxon>
        <taxon>Dothideomycetes</taxon>
        <taxon>Dothideomycetes incertae sedis</taxon>
        <taxon>Patellariales</taxon>
        <taxon>Patellariaceae</taxon>
        <taxon>Patellaria</taxon>
    </lineage>
</organism>
<feature type="transmembrane region" description="Helical" evidence="1">
    <location>
        <begin position="296"/>
        <end position="319"/>
    </location>
</feature>
<protein>
    <submittedName>
        <fullName evidence="2">Uncharacterized protein</fullName>
    </submittedName>
</protein>
<dbReference type="AlphaFoldDB" id="A0A9P4S1D4"/>
<evidence type="ECO:0000313" key="2">
    <source>
        <dbReference type="EMBL" id="KAF2834354.1"/>
    </source>
</evidence>
<evidence type="ECO:0000313" key="3">
    <source>
        <dbReference type="Proteomes" id="UP000799429"/>
    </source>
</evidence>
<reference evidence="2" key="1">
    <citation type="journal article" date="2020" name="Stud. Mycol.">
        <title>101 Dothideomycetes genomes: a test case for predicting lifestyles and emergence of pathogens.</title>
        <authorList>
            <person name="Haridas S."/>
            <person name="Albert R."/>
            <person name="Binder M."/>
            <person name="Bloem J."/>
            <person name="Labutti K."/>
            <person name="Salamov A."/>
            <person name="Andreopoulos B."/>
            <person name="Baker S."/>
            <person name="Barry K."/>
            <person name="Bills G."/>
            <person name="Bluhm B."/>
            <person name="Cannon C."/>
            <person name="Castanera R."/>
            <person name="Culley D."/>
            <person name="Daum C."/>
            <person name="Ezra D."/>
            <person name="Gonzalez J."/>
            <person name="Henrissat B."/>
            <person name="Kuo A."/>
            <person name="Liang C."/>
            <person name="Lipzen A."/>
            <person name="Lutzoni F."/>
            <person name="Magnuson J."/>
            <person name="Mondo S."/>
            <person name="Nolan M."/>
            <person name="Ohm R."/>
            <person name="Pangilinan J."/>
            <person name="Park H.-J."/>
            <person name="Ramirez L."/>
            <person name="Alfaro M."/>
            <person name="Sun H."/>
            <person name="Tritt A."/>
            <person name="Yoshinaga Y."/>
            <person name="Zwiers L.-H."/>
            <person name="Turgeon B."/>
            <person name="Goodwin S."/>
            <person name="Spatafora J."/>
            <person name="Crous P."/>
            <person name="Grigoriev I."/>
        </authorList>
    </citation>
    <scope>NUCLEOTIDE SEQUENCE</scope>
    <source>
        <strain evidence="2">CBS 101060</strain>
    </source>
</reference>
<evidence type="ECO:0000256" key="1">
    <source>
        <dbReference type="SAM" id="Phobius"/>
    </source>
</evidence>
<dbReference type="PANTHER" id="PTHR35043">
    <property type="entry name" value="TRANSCRIPTION FACTOR DOMAIN-CONTAINING PROTEIN"/>
    <property type="match status" value="1"/>
</dbReference>
<name>A0A9P4S1D4_9PEZI</name>
<feature type="transmembrane region" description="Helical" evidence="1">
    <location>
        <begin position="325"/>
        <end position="353"/>
    </location>
</feature>